<keyword evidence="1" id="KW-0479">Metal-binding</keyword>
<name>A0A927ZU68_SELRU</name>
<feature type="transmembrane region" description="Helical" evidence="3">
    <location>
        <begin position="38"/>
        <end position="57"/>
    </location>
</feature>
<keyword evidence="3" id="KW-0812">Transmembrane</keyword>
<dbReference type="EMBL" id="SVBY01000014">
    <property type="protein sequence ID" value="MBE6092180.1"/>
    <property type="molecule type" value="Genomic_DNA"/>
</dbReference>
<gene>
    <name evidence="5" type="ORF">E7201_03220</name>
</gene>
<evidence type="ECO:0000256" key="2">
    <source>
        <dbReference type="ARBA" id="ARBA00022801"/>
    </source>
</evidence>
<evidence type="ECO:0000313" key="5">
    <source>
        <dbReference type="EMBL" id="MBE6092180.1"/>
    </source>
</evidence>
<evidence type="ECO:0000313" key="6">
    <source>
        <dbReference type="Proteomes" id="UP000761380"/>
    </source>
</evidence>
<dbReference type="PANTHER" id="PTHR31302">
    <property type="entry name" value="TRANSMEMBRANE PROTEIN WITH METALLOPHOSPHOESTERASE DOMAIN-RELATED"/>
    <property type="match status" value="1"/>
</dbReference>
<dbReference type="Gene3D" id="3.60.21.10">
    <property type="match status" value="1"/>
</dbReference>
<dbReference type="SUPFAM" id="SSF56300">
    <property type="entry name" value="Metallo-dependent phosphatases"/>
    <property type="match status" value="1"/>
</dbReference>
<dbReference type="AlphaFoldDB" id="A0A927ZU68"/>
<dbReference type="InterPro" id="IPR029052">
    <property type="entry name" value="Metallo-depent_PP-like"/>
</dbReference>
<keyword evidence="2" id="KW-0378">Hydrolase</keyword>
<evidence type="ECO:0000259" key="4">
    <source>
        <dbReference type="Pfam" id="PF00149"/>
    </source>
</evidence>
<evidence type="ECO:0000256" key="1">
    <source>
        <dbReference type="ARBA" id="ARBA00022723"/>
    </source>
</evidence>
<reference evidence="5" key="1">
    <citation type="submission" date="2019-04" db="EMBL/GenBank/DDBJ databases">
        <title>Evolution of Biomass-Degrading Anaerobic Consortia Revealed by Metagenomics.</title>
        <authorList>
            <person name="Peng X."/>
        </authorList>
    </citation>
    <scope>NUCLEOTIDE SEQUENCE</scope>
    <source>
        <strain evidence="5">SIG240</strain>
    </source>
</reference>
<feature type="domain" description="Calcineurin-like phosphoesterase" evidence="4">
    <location>
        <begin position="83"/>
        <end position="254"/>
    </location>
</feature>
<protein>
    <submittedName>
        <fullName evidence="5">Metallophosphoesterase</fullName>
    </submittedName>
</protein>
<dbReference type="GO" id="GO:0016020">
    <property type="term" value="C:membrane"/>
    <property type="evidence" value="ECO:0007669"/>
    <property type="project" value="GOC"/>
</dbReference>
<proteinExistence type="predicted"/>
<dbReference type="Pfam" id="PF00149">
    <property type="entry name" value="Metallophos"/>
    <property type="match status" value="1"/>
</dbReference>
<dbReference type="InterPro" id="IPR004843">
    <property type="entry name" value="Calcineurin-like_PHP"/>
</dbReference>
<evidence type="ECO:0000256" key="3">
    <source>
        <dbReference type="SAM" id="Phobius"/>
    </source>
</evidence>
<dbReference type="GO" id="GO:0008758">
    <property type="term" value="F:UDP-2,3-diacylglucosamine hydrolase activity"/>
    <property type="evidence" value="ECO:0007669"/>
    <property type="project" value="TreeGrafter"/>
</dbReference>
<dbReference type="Proteomes" id="UP000761380">
    <property type="component" value="Unassembled WGS sequence"/>
</dbReference>
<dbReference type="GO" id="GO:0046872">
    <property type="term" value="F:metal ion binding"/>
    <property type="evidence" value="ECO:0007669"/>
    <property type="project" value="UniProtKB-KW"/>
</dbReference>
<accession>A0A927ZU68</accession>
<keyword evidence="3" id="KW-1133">Transmembrane helix</keyword>
<dbReference type="GO" id="GO:0009245">
    <property type="term" value="P:lipid A biosynthetic process"/>
    <property type="evidence" value="ECO:0007669"/>
    <property type="project" value="TreeGrafter"/>
</dbReference>
<sequence>MFWVSVVFCAALLFIFLPAVLACLIYQRIPVDKNKRRFLKGLTLYPAAMAGGSYYGYHYERRHQVKRYYDVRFPQTADAAGLSIAQISDVHLGKFFSIEDLRQLLQLAAADEPDILAVTGDLFDDVQMNPEAVKVLDEAVDLFPKGIYFCIGNHETYRNWGRTAQLLAKTRVHMLIGRAEKVPGTNLWLAGAEYSFSRDDESFAMEKTAFTQKAVKDIPQEELVNTILLAHHPEYIDNGAELGIPLTLTGHTHGGQVGIFGLPLIPVYKYNRGFVKLGASLGYVHSGNGSWLPMRIGCPPEIAYFRLVD</sequence>
<comment type="caution">
    <text evidence="5">The sequence shown here is derived from an EMBL/GenBank/DDBJ whole genome shotgun (WGS) entry which is preliminary data.</text>
</comment>
<organism evidence="5 6">
    <name type="scientific">Selenomonas ruminantium</name>
    <dbReference type="NCBI Taxonomy" id="971"/>
    <lineage>
        <taxon>Bacteria</taxon>
        <taxon>Bacillati</taxon>
        <taxon>Bacillota</taxon>
        <taxon>Negativicutes</taxon>
        <taxon>Selenomonadales</taxon>
        <taxon>Selenomonadaceae</taxon>
        <taxon>Selenomonas</taxon>
    </lineage>
</organism>
<dbReference type="InterPro" id="IPR051158">
    <property type="entry name" value="Metallophosphoesterase_sf"/>
</dbReference>
<dbReference type="PANTHER" id="PTHR31302:SF31">
    <property type="entry name" value="PHOSPHODIESTERASE YAEI"/>
    <property type="match status" value="1"/>
</dbReference>
<keyword evidence="3" id="KW-0472">Membrane</keyword>